<name>A0A667HPF2_LYNCA</name>
<dbReference type="Pfam" id="PF08069">
    <property type="entry name" value="Ribosomal_S13_N"/>
    <property type="match status" value="1"/>
</dbReference>
<evidence type="ECO:0000256" key="1">
    <source>
        <dbReference type="ARBA" id="ARBA00008434"/>
    </source>
</evidence>
<dbReference type="GO" id="GO:0022627">
    <property type="term" value="C:cytosolic small ribosomal subunit"/>
    <property type="evidence" value="ECO:0007669"/>
    <property type="project" value="TreeGrafter"/>
</dbReference>
<dbReference type="SMART" id="SM01386">
    <property type="entry name" value="Ribosomal_S13_N"/>
    <property type="match status" value="1"/>
</dbReference>
<accession>A0A667HPF2</accession>
<sequence length="74" mass="8216">MGRMHAPGKGQSQSALPYCRSVPTWLKLVSDDVKEQIYKLAKKGLSPSQIECCITITTICIPNFFDLSCKNSTH</sequence>
<dbReference type="InterPro" id="IPR023029">
    <property type="entry name" value="Ribosomal_uS15_arc_euk"/>
</dbReference>
<reference evidence="5" key="2">
    <citation type="submission" date="2025-09" db="UniProtKB">
        <authorList>
            <consortium name="Ensembl"/>
        </authorList>
    </citation>
    <scope>IDENTIFICATION</scope>
</reference>
<evidence type="ECO:0000259" key="4">
    <source>
        <dbReference type="SMART" id="SM01386"/>
    </source>
</evidence>
<evidence type="ECO:0000256" key="2">
    <source>
        <dbReference type="ARBA" id="ARBA00022980"/>
    </source>
</evidence>
<reference evidence="5" key="1">
    <citation type="submission" date="2025-08" db="UniProtKB">
        <authorList>
            <consortium name="Ensembl"/>
        </authorList>
    </citation>
    <scope>IDENTIFICATION</scope>
</reference>
<evidence type="ECO:0000313" key="5">
    <source>
        <dbReference type="Ensembl" id="ENSLCNP00005022225.1"/>
    </source>
</evidence>
<organism evidence="5 6">
    <name type="scientific">Lynx canadensis</name>
    <name type="common">Canada lynx</name>
    <name type="synonym">Felis canadensis</name>
    <dbReference type="NCBI Taxonomy" id="61383"/>
    <lineage>
        <taxon>Eukaryota</taxon>
        <taxon>Metazoa</taxon>
        <taxon>Chordata</taxon>
        <taxon>Craniata</taxon>
        <taxon>Vertebrata</taxon>
        <taxon>Euteleostomi</taxon>
        <taxon>Mammalia</taxon>
        <taxon>Eutheria</taxon>
        <taxon>Laurasiatheria</taxon>
        <taxon>Carnivora</taxon>
        <taxon>Feliformia</taxon>
        <taxon>Felidae</taxon>
        <taxon>Felinae</taxon>
        <taxon>Lynx</taxon>
    </lineage>
</organism>
<keyword evidence="3" id="KW-0687">Ribonucleoprotein</keyword>
<dbReference type="PANTHER" id="PTHR11885:SF17">
    <property type="entry name" value="RIBOSOMAL PROTEIN S13_S15 N-TERMINAL DOMAIN-CONTAINING PROTEIN"/>
    <property type="match status" value="1"/>
</dbReference>
<comment type="similarity">
    <text evidence="1">Belongs to the universal ribosomal protein uS15 family.</text>
</comment>
<dbReference type="Ensembl" id="ENSLCNT00005024863.1">
    <property type="protein sequence ID" value="ENSLCNP00005022225.1"/>
    <property type="gene ID" value="ENSLCNG00005014479.1"/>
</dbReference>
<dbReference type="GO" id="GO:0006412">
    <property type="term" value="P:translation"/>
    <property type="evidence" value="ECO:0007669"/>
    <property type="project" value="InterPro"/>
</dbReference>
<evidence type="ECO:0000313" key="6">
    <source>
        <dbReference type="Proteomes" id="UP000472241"/>
    </source>
</evidence>
<dbReference type="GO" id="GO:0070181">
    <property type="term" value="F:small ribosomal subunit rRNA binding"/>
    <property type="evidence" value="ECO:0007669"/>
    <property type="project" value="TreeGrafter"/>
</dbReference>
<dbReference type="PANTHER" id="PTHR11885">
    <property type="entry name" value="RIBOSOMAL PROTEIN S15P/S13E"/>
    <property type="match status" value="1"/>
</dbReference>
<dbReference type="InterPro" id="IPR012606">
    <property type="entry name" value="Ribosomal_uS15_N"/>
</dbReference>
<dbReference type="GO" id="GO:0003735">
    <property type="term" value="F:structural constituent of ribosome"/>
    <property type="evidence" value="ECO:0007669"/>
    <property type="project" value="InterPro"/>
</dbReference>
<keyword evidence="6" id="KW-1185">Reference proteome</keyword>
<dbReference type="AlphaFoldDB" id="A0A667HPF2"/>
<protein>
    <recommendedName>
        <fullName evidence="4">Small ribosomal subunit protein uS15 N-terminal domain-containing protein</fullName>
    </recommendedName>
</protein>
<dbReference type="GO" id="GO:0005730">
    <property type="term" value="C:nucleolus"/>
    <property type="evidence" value="ECO:0007669"/>
    <property type="project" value="TreeGrafter"/>
</dbReference>
<keyword evidence="2" id="KW-0689">Ribosomal protein</keyword>
<feature type="domain" description="Small ribosomal subunit protein uS15 N-terminal" evidence="4">
    <location>
        <begin position="1"/>
        <end position="54"/>
    </location>
</feature>
<evidence type="ECO:0000256" key="3">
    <source>
        <dbReference type="ARBA" id="ARBA00023274"/>
    </source>
</evidence>
<proteinExistence type="inferred from homology"/>
<dbReference type="Proteomes" id="UP000472241">
    <property type="component" value="Unplaced"/>
</dbReference>